<evidence type="ECO:0000313" key="9">
    <source>
        <dbReference type="Proteomes" id="UP000195719"/>
    </source>
</evidence>
<accession>A0A1Y6ML13</accession>
<evidence type="ECO:0000256" key="1">
    <source>
        <dbReference type="ARBA" id="ARBA00001954"/>
    </source>
</evidence>
<dbReference type="InterPro" id="IPR009770">
    <property type="entry name" value="HGLS"/>
</dbReference>
<keyword evidence="9" id="KW-1185">Reference proteome</keyword>
<dbReference type="EMBL" id="FYAJ01000006">
    <property type="protein sequence ID" value="SMY37213.1"/>
    <property type="molecule type" value="Genomic_DNA"/>
</dbReference>
<dbReference type="PANTHER" id="PTHR31136:SF5">
    <property type="entry name" value="2-OXOADIPATE DIOXYGENASE_DECARBOXYLASE, CHLOROPLASTIC"/>
    <property type="match status" value="1"/>
</dbReference>
<dbReference type="RefSeq" id="WP_087854419.1">
    <property type="nucleotide sequence ID" value="NZ_FYAJ01000006.1"/>
</dbReference>
<sequence>MESITQLFDGLWHDYSQRLCPSAVQIQRLLTEDVALLNDHIALRTFGVPKCSLAVVAAPFIALGYQPQAKYHFETKKLYAEYFMHPDPLLPKVFISELQLGSCSAELQLMVRGLLDHVDDDYFRNPDFVYSGRPWQLDFTSYQFLAAESEYAAWVAAHGFGANHFTVSINQLEQFTDLEQVNHLLRHNQFVINQVGGEIKGDATVMLEQSATMADEVGVSFRDGVHSIPGGFYEFAKRYPQPNGELYSGFVTASADKIFESTNSE</sequence>
<dbReference type="Proteomes" id="UP000195719">
    <property type="component" value="Unassembled WGS sequence"/>
</dbReference>
<comment type="similarity">
    <text evidence="5">Belongs to the 2-oxoadipate dioxygenase/decarboxylase family.</text>
</comment>
<name>A0A1Y6ML13_9GAMM</name>
<evidence type="ECO:0000256" key="6">
    <source>
        <dbReference type="ARBA" id="ARBA00035023"/>
    </source>
</evidence>
<keyword evidence="3" id="KW-0560">Oxidoreductase</keyword>
<organism evidence="8 9">
    <name type="scientific">Photobacterium andalusiense</name>
    <dbReference type="NCBI Taxonomy" id="2204296"/>
    <lineage>
        <taxon>Bacteria</taxon>
        <taxon>Pseudomonadati</taxon>
        <taxon>Pseudomonadota</taxon>
        <taxon>Gammaproteobacteria</taxon>
        <taxon>Vibrionales</taxon>
        <taxon>Vibrionaceae</taxon>
        <taxon>Photobacterium</taxon>
    </lineage>
</organism>
<proteinExistence type="inferred from homology"/>
<dbReference type="SMART" id="SM01150">
    <property type="entry name" value="DUF1338"/>
    <property type="match status" value="1"/>
</dbReference>
<protein>
    <recommendedName>
        <fullName evidence="6">2-oxoadipate dioxygenase/decarboxylase</fullName>
        <ecNumber evidence="6">1.13.11.93</ecNumber>
    </recommendedName>
    <alternativeName>
        <fullName evidence="7">2-hydroxyglutarate synthase</fullName>
    </alternativeName>
</protein>
<gene>
    <name evidence="8" type="ORF">PAND9192_02998</name>
</gene>
<dbReference type="Gene3D" id="3.10.180.50">
    <property type="match status" value="1"/>
</dbReference>
<evidence type="ECO:0000256" key="5">
    <source>
        <dbReference type="ARBA" id="ARBA00035013"/>
    </source>
</evidence>
<evidence type="ECO:0000313" key="8">
    <source>
        <dbReference type="EMBL" id="SMY37213.1"/>
    </source>
</evidence>
<reference evidence="9" key="1">
    <citation type="submission" date="2017-06" db="EMBL/GenBank/DDBJ databases">
        <authorList>
            <person name="Rodrigo-Torres L."/>
            <person name="Arahal R.D."/>
            <person name="Lucena T."/>
        </authorList>
    </citation>
    <scope>NUCLEOTIDE SEQUENCE [LARGE SCALE GENOMIC DNA]</scope>
    <source>
        <strain evidence="9">CECT 9192</strain>
    </source>
</reference>
<evidence type="ECO:0000256" key="3">
    <source>
        <dbReference type="ARBA" id="ARBA00023002"/>
    </source>
</evidence>
<evidence type="ECO:0000256" key="7">
    <source>
        <dbReference type="ARBA" id="ARBA00035045"/>
    </source>
</evidence>
<dbReference type="EC" id="1.13.11.93" evidence="6"/>
<dbReference type="AlphaFoldDB" id="A0A1Y6ML13"/>
<keyword evidence="2" id="KW-0223">Dioxygenase</keyword>
<dbReference type="PANTHER" id="PTHR31136">
    <property type="entry name" value="DUF1338 DOMAIN-CONTAINING PROTEIN"/>
    <property type="match status" value="1"/>
</dbReference>
<dbReference type="CDD" id="cd16350">
    <property type="entry name" value="VOC_like"/>
    <property type="match status" value="1"/>
</dbReference>
<comment type="cofactor">
    <cofactor evidence="1">
        <name>Fe(2+)</name>
        <dbReference type="ChEBI" id="CHEBI:29033"/>
    </cofactor>
</comment>
<keyword evidence="4" id="KW-0408">Iron</keyword>
<evidence type="ECO:0000256" key="4">
    <source>
        <dbReference type="ARBA" id="ARBA00023004"/>
    </source>
</evidence>
<dbReference type="GO" id="GO:0051213">
    <property type="term" value="F:dioxygenase activity"/>
    <property type="evidence" value="ECO:0007669"/>
    <property type="project" value="UniProtKB-KW"/>
</dbReference>
<dbReference type="Pfam" id="PF07063">
    <property type="entry name" value="HGLS"/>
    <property type="match status" value="2"/>
</dbReference>
<evidence type="ECO:0000256" key="2">
    <source>
        <dbReference type="ARBA" id="ARBA00022964"/>
    </source>
</evidence>